<organism evidence="1 2">
    <name type="scientific">Frieseomelitta varia</name>
    <dbReference type="NCBI Taxonomy" id="561572"/>
    <lineage>
        <taxon>Eukaryota</taxon>
        <taxon>Metazoa</taxon>
        <taxon>Ecdysozoa</taxon>
        <taxon>Arthropoda</taxon>
        <taxon>Hexapoda</taxon>
        <taxon>Insecta</taxon>
        <taxon>Pterygota</taxon>
        <taxon>Neoptera</taxon>
        <taxon>Endopterygota</taxon>
        <taxon>Hymenoptera</taxon>
        <taxon>Apocrita</taxon>
        <taxon>Aculeata</taxon>
        <taxon>Apoidea</taxon>
        <taxon>Anthophila</taxon>
        <taxon>Apidae</taxon>
        <taxon>Frieseomelitta</taxon>
    </lineage>
</organism>
<dbReference type="EMBL" id="WNWW01000455">
    <property type="protein sequence ID" value="KAF3424641.1"/>
    <property type="molecule type" value="Genomic_DNA"/>
</dbReference>
<gene>
    <name evidence="1" type="ORF">E2986_11720</name>
</gene>
<dbReference type="Proteomes" id="UP000655588">
    <property type="component" value="Unassembled WGS sequence"/>
</dbReference>
<dbReference type="AlphaFoldDB" id="A0A833S063"/>
<reference evidence="1" key="1">
    <citation type="submission" date="2019-11" db="EMBL/GenBank/DDBJ databases">
        <title>The nuclear and mitochondrial genomes of Frieseomelitta varia - a highly eusocial stingless bee (Meliponini) with a permanently sterile worker caste.</title>
        <authorList>
            <person name="Freitas F.C.P."/>
            <person name="Lourenco A.P."/>
            <person name="Nunes F.M.F."/>
            <person name="Paschoal A.R."/>
            <person name="Abreu F.C.P."/>
            <person name="Barbin F.O."/>
            <person name="Bataglia L."/>
            <person name="Cardoso-Junior C.A.M."/>
            <person name="Cervoni M.S."/>
            <person name="Silva S.R."/>
            <person name="Dalarmi F."/>
            <person name="Del Lama M.A."/>
            <person name="Depintor T.S."/>
            <person name="Ferreira K.M."/>
            <person name="Goria P.S."/>
            <person name="Jaskot M.C."/>
            <person name="Lago D.C."/>
            <person name="Luna-Lucena D."/>
            <person name="Moda L.M."/>
            <person name="Nascimento L."/>
            <person name="Pedrino M."/>
            <person name="Rabico F.O."/>
            <person name="Sanches F.C."/>
            <person name="Santos D.E."/>
            <person name="Santos C.G."/>
            <person name="Vieira J."/>
            <person name="Lopes T.F."/>
            <person name="Barchuk A.R."/>
            <person name="Hartfelder K."/>
            <person name="Simoes Z.L.P."/>
            <person name="Bitondi M.M.G."/>
            <person name="Pinheiro D.G."/>
        </authorList>
    </citation>
    <scope>NUCLEOTIDE SEQUENCE</scope>
    <source>
        <strain evidence="1">USP_RPSP 00005682</strain>
        <tissue evidence="1">Whole individual</tissue>
    </source>
</reference>
<evidence type="ECO:0000313" key="2">
    <source>
        <dbReference type="Proteomes" id="UP000655588"/>
    </source>
</evidence>
<evidence type="ECO:0000313" key="1">
    <source>
        <dbReference type="EMBL" id="KAF3424641.1"/>
    </source>
</evidence>
<protein>
    <submittedName>
        <fullName evidence="1">Uncharacterized protein</fullName>
    </submittedName>
</protein>
<keyword evidence="2" id="KW-1185">Reference proteome</keyword>
<name>A0A833S063_9HYME</name>
<sequence>MINVRLTFIIQIAKQCKKIGDVVYATNWYYLPNKDMLNLILIISRSNSMIKVTAGKMTHMCINTFGDVSHMLGHLLVEHPTFMETIVIAGNENDIRLP</sequence>
<accession>A0A833S063</accession>
<proteinExistence type="predicted"/>
<comment type="caution">
    <text evidence="1">The sequence shown here is derived from an EMBL/GenBank/DDBJ whole genome shotgun (WGS) entry which is preliminary data.</text>
</comment>